<feature type="region of interest" description="Disordered" evidence="1">
    <location>
        <begin position="69"/>
        <end position="89"/>
    </location>
</feature>
<dbReference type="EMBL" id="CAICTM010002062">
    <property type="protein sequence ID" value="CAB9527760.1"/>
    <property type="molecule type" value="Genomic_DNA"/>
</dbReference>
<dbReference type="AlphaFoldDB" id="A0A9N8EWR3"/>
<gene>
    <name evidence="3" type="ORF">SEMRO_2064_G313160.1</name>
</gene>
<name>A0A9N8EWR3_9STRA</name>
<dbReference type="SUPFAM" id="SSF117856">
    <property type="entry name" value="AF0104/ALDC/Ptd012-like"/>
    <property type="match status" value="1"/>
</dbReference>
<keyword evidence="4" id="KW-1185">Reference proteome</keyword>
<proteinExistence type="predicted"/>
<keyword evidence="3" id="KW-0238">DNA-binding</keyword>
<dbReference type="OrthoDB" id="2156856at2759"/>
<dbReference type="GO" id="GO:0003677">
    <property type="term" value="F:DNA binding"/>
    <property type="evidence" value="ECO:0007669"/>
    <property type="project" value="UniProtKB-KW"/>
</dbReference>
<evidence type="ECO:0000313" key="3">
    <source>
        <dbReference type="EMBL" id="CAB9527760.1"/>
    </source>
</evidence>
<accession>A0A9N8EWR3</accession>
<evidence type="ECO:0000313" key="4">
    <source>
        <dbReference type="Proteomes" id="UP001153069"/>
    </source>
</evidence>
<comment type="caution">
    <text evidence="3">The sequence shown here is derived from an EMBL/GenBank/DDBJ whole genome shotgun (WGS) entry which is preliminary data.</text>
</comment>
<feature type="domain" description="PPC" evidence="2">
    <location>
        <begin position="15"/>
        <end position="175"/>
    </location>
</feature>
<evidence type="ECO:0000256" key="1">
    <source>
        <dbReference type="SAM" id="MobiDB-lite"/>
    </source>
</evidence>
<dbReference type="InterPro" id="IPR005175">
    <property type="entry name" value="PPC_dom"/>
</dbReference>
<dbReference type="PANTHER" id="PTHR34988">
    <property type="entry name" value="PROTEIN, PUTATIVE-RELATED"/>
    <property type="match status" value="1"/>
</dbReference>
<dbReference type="CDD" id="cd11378">
    <property type="entry name" value="DUF296"/>
    <property type="match status" value="1"/>
</dbReference>
<evidence type="ECO:0000259" key="2">
    <source>
        <dbReference type="PROSITE" id="PS51742"/>
    </source>
</evidence>
<reference evidence="3" key="1">
    <citation type="submission" date="2020-06" db="EMBL/GenBank/DDBJ databases">
        <authorList>
            <consortium name="Plant Systems Biology data submission"/>
        </authorList>
    </citation>
    <scope>NUCLEOTIDE SEQUENCE</scope>
    <source>
        <strain evidence="3">D6</strain>
    </source>
</reference>
<protein>
    <submittedName>
        <fullName evidence="3">DNA-binding protein</fullName>
    </submittedName>
</protein>
<dbReference type="Proteomes" id="UP001153069">
    <property type="component" value="Unassembled WGS sequence"/>
</dbReference>
<dbReference type="PROSITE" id="PS51742">
    <property type="entry name" value="PPC"/>
    <property type="match status" value="1"/>
</dbReference>
<dbReference type="PANTHER" id="PTHR34988:SF1">
    <property type="entry name" value="DNA-BINDING PROTEIN"/>
    <property type="match status" value="1"/>
</dbReference>
<sequence>MAIEPNDAMELAVVSSPLQSHAVRIPANADLVPSLLEAAHQAMQHSKAQSAFVMTAVGSLSTVTLRMAATDKQEPRSSKKRKAQDEGVSLAGSTALQVKTFPNHFEIVSLVGTFSKGGGKHLHMSVSNAQGQVLGGHLVGGKVFTTLELVLGTMPGVAFTREMDEISGYKELVVKPQQDTNSAEEKN</sequence>
<organism evidence="3 4">
    <name type="scientific">Seminavis robusta</name>
    <dbReference type="NCBI Taxonomy" id="568900"/>
    <lineage>
        <taxon>Eukaryota</taxon>
        <taxon>Sar</taxon>
        <taxon>Stramenopiles</taxon>
        <taxon>Ochrophyta</taxon>
        <taxon>Bacillariophyta</taxon>
        <taxon>Bacillariophyceae</taxon>
        <taxon>Bacillariophycidae</taxon>
        <taxon>Naviculales</taxon>
        <taxon>Naviculaceae</taxon>
        <taxon>Seminavis</taxon>
    </lineage>
</organism>
<dbReference type="Pfam" id="PF03479">
    <property type="entry name" value="PCC"/>
    <property type="match status" value="1"/>
</dbReference>
<dbReference type="Gene3D" id="3.30.1330.80">
    <property type="entry name" value="Hypothetical protein, similar to alpha- acetolactate decarboxylase, domain 2"/>
    <property type="match status" value="1"/>
</dbReference>